<reference evidence="2 3" key="1">
    <citation type="submission" date="2015-10" db="EMBL/GenBank/DDBJ databases">
        <title>Genome analyses suggest a sexual origin of heterokaryosis in a supposedly ancient asexual fungus.</title>
        <authorList>
            <person name="Ropars J."/>
            <person name="Sedzielewska K."/>
            <person name="Noel J."/>
            <person name="Charron P."/>
            <person name="Farinelli L."/>
            <person name="Marton T."/>
            <person name="Kruger M."/>
            <person name="Pelin A."/>
            <person name="Brachmann A."/>
            <person name="Corradi N."/>
        </authorList>
    </citation>
    <scope>NUCLEOTIDE SEQUENCE [LARGE SCALE GENOMIC DNA]</scope>
    <source>
        <strain evidence="2 3">A4</strain>
    </source>
</reference>
<name>A0A2I1HJD8_9GLOM</name>
<feature type="region of interest" description="Disordered" evidence="1">
    <location>
        <begin position="162"/>
        <end position="186"/>
    </location>
</feature>
<dbReference type="VEuPathDB" id="FungiDB:RhiirA1_467675"/>
<sequence>MNSNNQNTQDYYNLSMDQTEDSPVSQQILNNNINDNIQHISTNDVGISNMSLNALHNVNIATPAPQNVTFEFYFSLPNDTRIYHVTFQYTELHPLENARLLNDRINLSHIPDYQLSHHYNLQFLIQQQIQQQVQHPIYQQNDIQQQSFNNIQSTSQEVYSNNDTYSNGTVSYNMQDTRNTGFQNSS</sequence>
<evidence type="ECO:0000313" key="3">
    <source>
        <dbReference type="Proteomes" id="UP000234323"/>
    </source>
</evidence>
<dbReference type="VEuPathDB" id="FungiDB:FUN_003328"/>
<proteinExistence type="predicted"/>
<dbReference type="EMBL" id="LLXI01003299">
    <property type="protein sequence ID" value="PKY58993.1"/>
    <property type="molecule type" value="Genomic_DNA"/>
</dbReference>
<organism evidence="2 3">
    <name type="scientific">Rhizophagus irregularis</name>
    <dbReference type="NCBI Taxonomy" id="588596"/>
    <lineage>
        <taxon>Eukaryota</taxon>
        <taxon>Fungi</taxon>
        <taxon>Fungi incertae sedis</taxon>
        <taxon>Mucoromycota</taxon>
        <taxon>Glomeromycotina</taxon>
        <taxon>Glomeromycetes</taxon>
        <taxon>Glomerales</taxon>
        <taxon>Glomeraceae</taxon>
        <taxon>Rhizophagus</taxon>
    </lineage>
</organism>
<accession>A0A2I1HJD8</accession>
<dbReference type="Proteomes" id="UP000234323">
    <property type="component" value="Unassembled WGS sequence"/>
</dbReference>
<evidence type="ECO:0000256" key="1">
    <source>
        <dbReference type="SAM" id="MobiDB-lite"/>
    </source>
</evidence>
<dbReference type="AlphaFoldDB" id="A0A2I1HJD8"/>
<comment type="caution">
    <text evidence="2">The sequence shown here is derived from an EMBL/GenBank/DDBJ whole genome shotgun (WGS) entry which is preliminary data.</text>
</comment>
<evidence type="ECO:0000313" key="2">
    <source>
        <dbReference type="EMBL" id="PKY58993.1"/>
    </source>
</evidence>
<protein>
    <submittedName>
        <fullName evidence="2">Uncharacterized protein</fullName>
    </submittedName>
</protein>
<gene>
    <name evidence="2" type="ORF">RhiirA4_481380</name>
</gene>
<keyword evidence="3" id="KW-1185">Reference proteome</keyword>
<dbReference type="VEuPathDB" id="FungiDB:RhiirFUN_023543"/>